<organism evidence="7 8">
    <name type="scientific">Vallitalea guaymasensis</name>
    <dbReference type="NCBI Taxonomy" id="1185412"/>
    <lineage>
        <taxon>Bacteria</taxon>
        <taxon>Bacillati</taxon>
        <taxon>Bacillota</taxon>
        <taxon>Clostridia</taxon>
        <taxon>Lachnospirales</taxon>
        <taxon>Vallitaleaceae</taxon>
        <taxon>Vallitalea</taxon>
    </lineage>
</organism>
<accession>A0A8J8MBC0</accession>
<evidence type="ECO:0000256" key="5">
    <source>
        <dbReference type="RuleBase" id="RU362075"/>
    </source>
</evidence>
<evidence type="ECO:0000256" key="1">
    <source>
        <dbReference type="ARBA" id="ARBA00004829"/>
    </source>
</evidence>
<dbReference type="GO" id="GO:0016117">
    <property type="term" value="P:carotenoid biosynthetic process"/>
    <property type="evidence" value="ECO:0007669"/>
    <property type="project" value="UniProtKB-KW"/>
</dbReference>
<dbReference type="InterPro" id="IPR036188">
    <property type="entry name" value="FAD/NAD-bd_sf"/>
</dbReference>
<evidence type="ECO:0000313" key="7">
    <source>
        <dbReference type="EMBL" id="QUH29819.1"/>
    </source>
</evidence>
<dbReference type="KEGG" id="vgu:HYG85_13230"/>
<dbReference type="PANTHER" id="PTHR43734:SF1">
    <property type="entry name" value="PHYTOENE DESATURASE"/>
    <property type="match status" value="1"/>
</dbReference>
<dbReference type="SUPFAM" id="SSF51905">
    <property type="entry name" value="FAD/NAD(P)-binding domain"/>
    <property type="match status" value="1"/>
</dbReference>
<dbReference type="EMBL" id="CP058561">
    <property type="protein sequence ID" value="QUH29819.1"/>
    <property type="molecule type" value="Genomic_DNA"/>
</dbReference>
<comment type="similarity">
    <text evidence="4">Belongs to the carotenoid/retinoid oxidoreductase family. CrtN subfamily.</text>
</comment>
<dbReference type="GO" id="GO:0016491">
    <property type="term" value="F:oxidoreductase activity"/>
    <property type="evidence" value="ECO:0007669"/>
    <property type="project" value="UniProtKB-KW"/>
</dbReference>
<dbReference type="InterPro" id="IPR002937">
    <property type="entry name" value="Amino_oxidase"/>
</dbReference>
<dbReference type="PANTHER" id="PTHR43734">
    <property type="entry name" value="PHYTOENE DESATURASE"/>
    <property type="match status" value="1"/>
</dbReference>
<dbReference type="AlphaFoldDB" id="A0A8J8MBC0"/>
<evidence type="ECO:0000256" key="3">
    <source>
        <dbReference type="ARBA" id="ARBA00023002"/>
    </source>
</evidence>
<protein>
    <submittedName>
        <fullName evidence="7">Phytoene desaturase</fullName>
    </submittedName>
</protein>
<dbReference type="InterPro" id="IPR014105">
    <property type="entry name" value="Carotenoid/retinoid_OxRdtase"/>
</dbReference>
<keyword evidence="2 5" id="KW-0125">Carotenoid biosynthesis</keyword>
<evidence type="ECO:0000313" key="8">
    <source>
        <dbReference type="Proteomes" id="UP000677305"/>
    </source>
</evidence>
<dbReference type="RefSeq" id="WP_212690073.1">
    <property type="nucleotide sequence ID" value="NZ_CP058561.1"/>
</dbReference>
<evidence type="ECO:0000256" key="4">
    <source>
        <dbReference type="ARBA" id="ARBA00038322"/>
    </source>
</evidence>
<dbReference type="Gene3D" id="3.50.50.60">
    <property type="entry name" value="FAD/NAD(P)-binding domain"/>
    <property type="match status" value="2"/>
</dbReference>
<name>A0A8J8MBC0_9FIRM</name>
<dbReference type="Proteomes" id="UP000677305">
    <property type="component" value="Chromosome"/>
</dbReference>
<evidence type="ECO:0000259" key="6">
    <source>
        <dbReference type="Pfam" id="PF01593"/>
    </source>
</evidence>
<keyword evidence="8" id="KW-1185">Reference proteome</keyword>
<reference evidence="7 8" key="1">
    <citation type="submission" date="2020-07" db="EMBL/GenBank/DDBJ databases">
        <title>Vallitalea guaymasensis genome.</title>
        <authorList>
            <person name="Postec A."/>
        </authorList>
    </citation>
    <scope>NUCLEOTIDE SEQUENCE [LARGE SCALE GENOMIC DNA]</scope>
    <source>
        <strain evidence="7 8">Ra1766G1</strain>
    </source>
</reference>
<dbReference type="NCBIfam" id="TIGR02734">
    <property type="entry name" value="crtI_fam"/>
    <property type="match status" value="1"/>
</dbReference>
<dbReference type="Pfam" id="PF01593">
    <property type="entry name" value="Amino_oxidase"/>
    <property type="match status" value="1"/>
</dbReference>
<dbReference type="PRINTS" id="PR00419">
    <property type="entry name" value="ADXRDTASE"/>
</dbReference>
<comment type="pathway">
    <text evidence="1 5">Carotenoid biosynthesis.</text>
</comment>
<sequence>MNKSVIIVGAGVGGLATAVKLLSKGYNVTIYEKNTRIGGRVNLIETDNFRFDLTASILMTPEIYKDVFRYVGKDYKDYINFIDLDPIYRAFYFDGSHFDLFRDIGKLTESLETLSKKDSIGYYKFLSKVYEKYLIANKYFLNNSFSQPLDFFNFVSLQKMLKINTFSNAYTHISSYIDSDNLRNLIAFQSLYVGISPFDGPNIYNLVPTISQLYGLTHLEGGMYSYIEALEKMIYEFGGKIITDTPVEEIVIENGSATGIKSKSGIDKADIVVCNADFPYAIKELIKDNEAKGKYTDKKISKMKYSCSTFIMHLGLKKKYPELSVHNIYIGDDFEKNIQSAFFKNVPENPSLYIYCPSKIDDTMAKEDMECINITVRVPNLLSNDITWNEETINIMKDRVFAQLSNIESLSDIQENIIYESVTTPYDMLTRFNSYGGTSFGLSPTLLQTNYFRPHIKSPTVDDLYFVGNSVHPGTGISIVLLSSKLVVEEILKKL</sequence>
<proteinExistence type="inferred from homology"/>
<gene>
    <name evidence="7" type="primary">crtI</name>
    <name evidence="7" type="ORF">HYG85_13230</name>
</gene>
<feature type="domain" description="Amine oxidase" evidence="6">
    <location>
        <begin position="13"/>
        <end position="492"/>
    </location>
</feature>
<evidence type="ECO:0000256" key="2">
    <source>
        <dbReference type="ARBA" id="ARBA00022746"/>
    </source>
</evidence>
<keyword evidence="3 5" id="KW-0560">Oxidoreductase</keyword>